<proteinExistence type="predicted"/>
<dbReference type="PROSITE" id="PS50076">
    <property type="entry name" value="DNAJ_2"/>
    <property type="match status" value="1"/>
</dbReference>
<dbReference type="SMART" id="SM00271">
    <property type="entry name" value="DnaJ"/>
    <property type="match status" value="1"/>
</dbReference>
<dbReference type="Gene3D" id="1.10.287.110">
    <property type="entry name" value="DnaJ domain"/>
    <property type="match status" value="1"/>
</dbReference>
<feature type="domain" description="J" evidence="1">
    <location>
        <begin position="141"/>
        <end position="198"/>
    </location>
</feature>
<dbReference type="RefSeq" id="WP_161716915.1">
    <property type="nucleotide sequence ID" value="NZ_JAAAPO010000001.1"/>
</dbReference>
<evidence type="ECO:0000259" key="1">
    <source>
        <dbReference type="PROSITE" id="PS50076"/>
    </source>
</evidence>
<name>A0ABW9XAV6_9SPHN</name>
<dbReference type="CDD" id="cd06257">
    <property type="entry name" value="DnaJ"/>
    <property type="match status" value="1"/>
</dbReference>
<sequence>MTRDRFHGRVGGTGRICDWPNCQETGEFRAPGIKPSGFDGPGDYRWFCLEHVRAFNAGYDYFEGMSAEEIWAAQSPIAGWERETRAFRPTAGVDETPRWADYDDPLEAISRRARDFRAARAARAAPATWPDGRLIQAEEQAALTTLGLEANADRRALRVRYSDLVHRFHPDRNGGDRRHEARLQQVVEAYQLLRRLPAFA</sequence>
<dbReference type="InterPro" id="IPR036869">
    <property type="entry name" value="J_dom_sf"/>
</dbReference>
<evidence type="ECO:0000313" key="3">
    <source>
        <dbReference type="Proteomes" id="UP000753724"/>
    </source>
</evidence>
<dbReference type="SUPFAM" id="SSF46565">
    <property type="entry name" value="Chaperone J-domain"/>
    <property type="match status" value="1"/>
</dbReference>
<protein>
    <submittedName>
        <fullName evidence="2">DnaJ domain-containing protein</fullName>
    </submittedName>
</protein>
<dbReference type="EMBL" id="JAAAPO010000001">
    <property type="protein sequence ID" value="NBC35669.1"/>
    <property type="molecule type" value="Genomic_DNA"/>
</dbReference>
<evidence type="ECO:0000313" key="2">
    <source>
        <dbReference type="EMBL" id="NBC35669.1"/>
    </source>
</evidence>
<organism evidence="2 3">
    <name type="scientific">Novosphingobium ovatum</name>
    <dbReference type="NCBI Taxonomy" id="1908523"/>
    <lineage>
        <taxon>Bacteria</taxon>
        <taxon>Pseudomonadati</taxon>
        <taxon>Pseudomonadota</taxon>
        <taxon>Alphaproteobacteria</taxon>
        <taxon>Sphingomonadales</taxon>
        <taxon>Sphingomonadaceae</taxon>
        <taxon>Novosphingobium</taxon>
    </lineage>
</organism>
<dbReference type="Proteomes" id="UP000753724">
    <property type="component" value="Unassembled WGS sequence"/>
</dbReference>
<gene>
    <name evidence="2" type="ORF">GTZ99_03765</name>
</gene>
<reference evidence="3" key="1">
    <citation type="submission" date="2020-01" db="EMBL/GenBank/DDBJ databases">
        <title>Sphingomonas sp. strain CSW-10.</title>
        <authorList>
            <person name="Chen W.-M."/>
        </authorList>
    </citation>
    <scope>NUCLEOTIDE SEQUENCE [LARGE SCALE GENOMIC DNA]</scope>
    <source>
        <strain evidence="3">FSY-8</strain>
    </source>
</reference>
<dbReference type="Pfam" id="PF00226">
    <property type="entry name" value="DnaJ"/>
    <property type="match status" value="1"/>
</dbReference>
<comment type="caution">
    <text evidence="2">The sequence shown here is derived from an EMBL/GenBank/DDBJ whole genome shotgun (WGS) entry which is preliminary data.</text>
</comment>
<accession>A0ABW9XAV6</accession>
<keyword evidence="3" id="KW-1185">Reference proteome</keyword>
<dbReference type="InterPro" id="IPR001623">
    <property type="entry name" value="DnaJ_domain"/>
</dbReference>